<dbReference type="InterPro" id="IPR010765">
    <property type="entry name" value="DUF1350"/>
</dbReference>
<evidence type="ECO:0000313" key="1">
    <source>
        <dbReference type="EMBL" id="KZN06156.1"/>
    </source>
</evidence>
<organism evidence="1">
    <name type="scientific">Daucus carota subsp. sativus</name>
    <name type="common">Carrot</name>
    <dbReference type="NCBI Taxonomy" id="79200"/>
    <lineage>
        <taxon>Eukaryota</taxon>
        <taxon>Viridiplantae</taxon>
        <taxon>Streptophyta</taxon>
        <taxon>Embryophyta</taxon>
        <taxon>Tracheophyta</taxon>
        <taxon>Spermatophyta</taxon>
        <taxon>Magnoliopsida</taxon>
        <taxon>eudicotyledons</taxon>
        <taxon>Gunneridae</taxon>
        <taxon>Pentapetalae</taxon>
        <taxon>asterids</taxon>
        <taxon>campanulids</taxon>
        <taxon>Apiales</taxon>
        <taxon>Apiaceae</taxon>
        <taxon>Apioideae</taxon>
        <taxon>Scandiceae</taxon>
        <taxon>Daucinae</taxon>
        <taxon>Daucus</taxon>
        <taxon>Daucus sect. Daucus</taxon>
    </lineage>
</organism>
<dbReference type="ESTHER" id="dauca-a0a166e6e4">
    <property type="family name" value="Duf_1350"/>
</dbReference>
<proteinExistence type="predicted"/>
<dbReference type="PANTHER" id="PTHR34127:SF1">
    <property type="entry name" value="OS04G0405600 PROTEIN"/>
    <property type="match status" value="1"/>
</dbReference>
<sequence length="332" mass="36358">MVLLVSLLSSSQGAWILKPRNSTPRAIVHFVGGIFVGAAPQLTYRLFLEKLSEKGIFVIATPYASGFDHFLIADEVQFKFDRCLRFLQEPVQDLPTFGIGHSLGSLVHLLIGSRYAVQRNGNVLMAFNNKEASMAIPLFSPVIVPMAQNFGPFLSQIASSSTFRLGAEMTLKQLQNLSPPIVKQALPLFEQLPSLYMELIKSYYGISRNLLIRFKDDTIDETPALAQVLGSGSISSMLDMSIRLLPGDHVLPLQQALPDVPPTMVDAVNRGGEFLANLTAGTPWEPATKDVANALGVESTILRAGISKDLDMLVDVIISWINFNMGKKQLSD</sequence>
<reference evidence="1" key="1">
    <citation type="journal article" date="2016" name="Nat. Genet.">
        <title>A high-quality carrot genome assembly provides new insights into carotenoid accumulation and asterid genome evolution.</title>
        <authorList>
            <person name="Iorizzo M."/>
            <person name="Ellison S."/>
            <person name="Senalik D."/>
            <person name="Zeng P."/>
            <person name="Satapoomin P."/>
            <person name="Huang J."/>
            <person name="Bowman M."/>
            <person name="Iovene M."/>
            <person name="Sanseverino W."/>
            <person name="Cavagnaro P."/>
            <person name="Yildiz M."/>
            <person name="Macko-Podgorni A."/>
            <person name="Moranska E."/>
            <person name="Grzebelus E."/>
            <person name="Grzebelus D."/>
            <person name="Ashrafi H."/>
            <person name="Zheng Z."/>
            <person name="Cheng S."/>
            <person name="Spooner D."/>
            <person name="Van Deynze A."/>
            <person name="Simon P."/>
        </authorList>
    </citation>
    <scope>NUCLEOTIDE SEQUENCE [LARGE SCALE GENOMIC DNA]</scope>
    <source>
        <tissue evidence="1">Leaf</tissue>
    </source>
</reference>
<dbReference type="PANTHER" id="PTHR34127">
    <property type="entry name" value="OS04G0405600 PROTEIN"/>
    <property type="match status" value="1"/>
</dbReference>
<evidence type="ECO:0008006" key="2">
    <source>
        <dbReference type="Google" id="ProtNLM"/>
    </source>
</evidence>
<dbReference type="InterPro" id="IPR029058">
    <property type="entry name" value="AB_hydrolase_fold"/>
</dbReference>
<dbReference type="STRING" id="79200.A0A166E6E4"/>
<name>A0A166E6E4_DAUCS</name>
<dbReference type="Gramene" id="KZN06156">
    <property type="protein sequence ID" value="KZN06156"/>
    <property type="gene ID" value="DCAR_006993"/>
</dbReference>
<dbReference type="Pfam" id="PF07082">
    <property type="entry name" value="DUF1350"/>
    <property type="match status" value="1"/>
</dbReference>
<dbReference type="EMBL" id="LNRQ01000002">
    <property type="protein sequence ID" value="KZN06156.1"/>
    <property type="molecule type" value="Genomic_DNA"/>
</dbReference>
<accession>A0A166E6E4</accession>
<comment type="caution">
    <text evidence="1">The sequence shown here is derived from an EMBL/GenBank/DDBJ whole genome shotgun (WGS) entry which is preliminary data.</text>
</comment>
<gene>
    <name evidence="1" type="ORF">DCAR_006993</name>
</gene>
<protein>
    <recommendedName>
        <fullName evidence="2">AB hydrolase-1 domain-containing protein</fullName>
    </recommendedName>
</protein>
<dbReference type="SUPFAM" id="SSF53474">
    <property type="entry name" value="alpha/beta-Hydrolases"/>
    <property type="match status" value="1"/>
</dbReference>
<dbReference type="OMA" id="VFCSYSQ"/>
<dbReference type="AlphaFoldDB" id="A0A166E6E4"/>